<feature type="compositionally biased region" description="Basic and acidic residues" evidence="4">
    <location>
        <begin position="112"/>
        <end position="132"/>
    </location>
</feature>
<reference evidence="6 7" key="2">
    <citation type="journal article" date="2017" name="Genome Biol.">
        <title>New reference genome sequences of hot pepper reveal the massive evolution of plant disease-resistance genes by retroduplication.</title>
        <authorList>
            <person name="Kim S."/>
            <person name="Park J."/>
            <person name="Yeom S.I."/>
            <person name="Kim Y.M."/>
            <person name="Seo E."/>
            <person name="Kim K.T."/>
            <person name="Kim M.S."/>
            <person name="Lee J.M."/>
            <person name="Cheong K."/>
            <person name="Shin H.S."/>
            <person name="Kim S.B."/>
            <person name="Han K."/>
            <person name="Lee J."/>
            <person name="Park M."/>
            <person name="Lee H.A."/>
            <person name="Lee H.Y."/>
            <person name="Lee Y."/>
            <person name="Oh S."/>
            <person name="Lee J.H."/>
            <person name="Choi E."/>
            <person name="Choi E."/>
            <person name="Lee S.E."/>
            <person name="Jeon J."/>
            <person name="Kim H."/>
            <person name="Choi G."/>
            <person name="Song H."/>
            <person name="Lee J."/>
            <person name="Lee S.C."/>
            <person name="Kwon J.K."/>
            <person name="Lee H.Y."/>
            <person name="Koo N."/>
            <person name="Hong Y."/>
            <person name="Kim R.W."/>
            <person name="Kang W.H."/>
            <person name="Huh J.H."/>
            <person name="Kang B.C."/>
            <person name="Yang T.J."/>
            <person name="Lee Y.H."/>
            <person name="Bennetzen J.L."/>
            <person name="Choi D."/>
        </authorList>
    </citation>
    <scope>NUCLEOTIDE SEQUENCE [LARGE SCALE GENOMIC DNA]</scope>
    <source>
        <strain evidence="7">cv. CM334</strain>
    </source>
</reference>
<dbReference type="Pfam" id="PF02902">
    <property type="entry name" value="Peptidase_C48"/>
    <property type="match status" value="1"/>
</dbReference>
<name>A0A2G2Z883_CAPAN</name>
<dbReference type="InterPro" id="IPR003653">
    <property type="entry name" value="Peptidase_C48_C"/>
</dbReference>
<evidence type="ECO:0000313" key="7">
    <source>
        <dbReference type="Proteomes" id="UP000222542"/>
    </source>
</evidence>
<accession>A0A2G2Z883</accession>
<dbReference type="Proteomes" id="UP000222542">
    <property type="component" value="Unassembled WGS sequence"/>
</dbReference>
<feature type="domain" description="Ubiquitin-like protease family profile" evidence="5">
    <location>
        <begin position="176"/>
        <end position="452"/>
    </location>
</feature>
<evidence type="ECO:0000256" key="4">
    <source>
        <dbReference type="SAM" id="MobiDB-lite"/>
    </source>
</evidence>
<protein>
    <recommendedName>
        <fullName evidence="5">Ubiquitin-like protease family profile domain-containing protein</fullName>
    </recommendedName>
</protein>
<evidence type="ECO:0000313" key="6">
    <source>
        <dbReference type="EMBL" id="PHT78111.1"/>
    </source>
</evidence>
<keyword evidence="3" id="KW-0378">Hydrolase</keyword>
<evidence type="ECO:0000259" key="5">
    <source>
        <dbReference type="PROSITE" id="PS50600"/>
    </source>
</evidence>
<dbReference type="Gramene" id="PHT78111">
    <property type="protein sequence ID" value="PHT78111"/>
    <property type="gene ID" value="T459_16163"/>
</dbReference>
<feature type="compositionally biased region" description="Basic and acidic residues" evidence="4">
    <location>
        <begin position="81"/>
        <end position="91"/>
    </location>
</feature>
<proteinExistence type="inferred from homology"/>
<dbReference type="PANTHER" id="PTHR31470:SF46">
    <property type="entry name" value="ULP1 PROTEASE FAMILY, C-TERMINAL CATALYTIC DOMAIN CONTAINING PROTEIN"/>
    <property type="match status" value="1"/>
</dbReference>
<gene>
    <name evidence="6" type="ORF">T459_16163</name>
</gene>
<dbReference type="SUPFAM" id="SSF54001">
    <property type="entry name" value="Cysteine proteinases"/>
    <property type="match status" value="1"/>
</dbReference>
<evidence type="ECO:0000256" key="2">
    <source>
        <dbReference type="ARBA" id="ARBA00022670"/>
    </source>
</evidence>
<comment type="caution">
    <text evidence="6">The sequence shown here is derived from an EMBL/GenBank/DDBJ whole genome shotgun (WGS) entry which is preliminary data.</text>
</comment>
<dbReference type="PANTHER" id="PTHR31470">
    <property type="entry name" value="CYSTEINE PROTEINASES SUPERFAMILY PROTEIN-RELATED-RELATED"/>
    <property type="match status" value="1"/>
</dbReference>
<dbReference type="GO" id="GO:0006508">
    <property type="term" value="P:proteolysis"/>
    <property type="evidence" value="ECO:0007669"/>
    <property type="project" value="UniProtKB-KW"/>
</dbReference>
<evidence type="ECO:0000256" key="1">
    <source>
        <dbReference type="ARBA" id="ARBA00005234"/>
    </source>
</evidence>
<reference evidence="6 7" key="1">
    <citation type="journal article" date="2014" name="Nat. Genet.">
        <title>Genome sequence of the hot pepper provides insights into the evolution of pungency in Capsicum species.</title>
        <authorList>
            <person name="Kim S."/>
            <person name="Park M."/>
            <person name="Yeom S.I."/>
            <person name="Kim Y.M."/>
            <person name="Lee J.M."/>
            <person name="Lee H.A."/>
            <person name="Seo E."/>
            <person name="Choi J."/>
            <person name="Cheong K."/>
            <person name="Kim K.T."/>
            <person name="Jung K."/>
            <person name="Lee G.W."/>
            <person name="Oh S.K."/>
            <person name="Bae C."/>
            <person name="Kim S.B."/>
            <person name="Lee H.Y."/>
            <person name="Kim S.Y."/>
            <person name="Kim M.S."/>
            <person name="Kang B.C."/>
            <person name="Jo Y.D."/>
            <person name="Yang H.B."/>
            <person name="Jeong H.J."/>
            <person name="Kang W.H."/>
            <person name="Kwon J.K."/>
            <person name="Shin C."/>
            <person name="Lim J.Y."/>
            <person name="Park J.H."/>
            <person name="Huh J.H."/>
            <person name="Kim J.S."/>
            <person name="Kim B.D."/>
            <person name="Cohen O."/>
            <person name="Paran I."/>
            <person name="Suh M.C."/>
            <person name="Lee S.B."/>
            <person name="Kim Y.K."/>
            <person name="Shin Y."/>
            <person name="Noh S.J."/>
            <person name="Park J."/>
            <person name="Seo Y.S."/>
            <person name="Kwon S.Y."/>
            <person name="Kim H.A."/>
            <person name="Park J.M."/>
            <person name="Kim H.J."/>
            <person name="Choi S.B."/>
            <person name="Bosland P.W."/>
            <person name="Reeves G."/>
            <person name="Jo S.H."/>
            <person name="Lee B.W."/>
            <person name="Cho H.T."/>
            <person name="Choi H.S."/>
            <person name="Lee M.S."/>
            <person name="Yu Y."/>
            <person name="Do Choi Y."/>
            <person name="Park B.S."/>
            <person name="van Deynze A."/>
            <person name="Ashrafi H."/>
            <person name="Hill T."/>
            <person name="Kim W.T."/>
            <person name="Pai H.S."/>
            <person name="Ahn H.K."/>
            <person name="Yeam I."/>
            <person name="Giovannoni J.J."/>
            <person name="Rose J.K."/>
            <person name="Sorensen I."/>
            <person name="Lee S.J."/>
            <person name="Kim R.W."/>
            <person name="Choi I.Y."/>
            <person name="Choi B.S."/>
            <person name="Lim J.S."/>
            <person name="Lee Y.H."/>
            <person name="Choi D."/>
        </authorList>
    </citation>
    <scope>NUCLEOTIDE SEQUENCE [LARGE SCALE GENOMIC DNA]</scope>
    <source>
        <strain evidence="7">cv. CM334</strain>
    </source>
</reference>
<feature type="region of interest" description="Disordered" evidence="4">
    <location>
        <begin position="63"/>
        <end position="132"/>
    </location>
</feature>
<sequence length="515" mass="58508">MRLNAGQSSHPPAKKPKIVKESEKVNMKSKMLFTMYVDMKFNGLQKLLVGHYTRLLGVVKEVHESDKGNPDIEEDPPQSLNEHKTDAKSDNIVDDAGQSSKLGDNEGAAGESLKEAESSYTDKLHEDDRHSTNAEVDGAIKKERVMESEEALHNTDEDLSKVITLYVPPSRAAYPTGINYIDISAINTYDRQGNIDSQCYISDNAIAAIFQVPVCRTNLKYVRKIPSKRNRQPSKVYQSPFVSVFDSGSKDKEVIQSHKKLKYLFEGHNINRPYAEDLFSKFSAWMSAGLYNPHTNNHSEIDLSSHDENVCSMKVASVDRSICKIMQGLCIPAGIPWHLIDEVYVPINYKGLFHWVLAVIVLKERCIRVYDSMKGHRDHADEIKELAEILSTYLTISNFFEKKDRIDWSLLDAYKKKMDQHAFDVHIIDGIVQQSSGTLDCGLFVAAYAEFLSDRHQIPSSEFDPKKHRTRYASLLWDNDVNKAYTGYVSDNQDPPRPKRTIIRSEDIEMIDVEP</sequence>
<organism evidence="6 7">
    <name type="scientific">Capsicum annuum</name>
    <name type="common">Capsicum pepper</name>
    <dbReference type="NCBI Taxonomy" id="4072"/>
    <lineage>
        <taxon>Eukaryota</taxon>
        <taxon>Viridiplantae</taxon>
        <taxon>Streptophyta</taxon>
        <taxon>Embryophyta</taxon>
        <taxon>Tracheophyta</taxon>
        <taxon>Spermatophyta</taxon>
        <taxon>Magnoliopsida</taxon>
        <taxon>eudicotyledons</taxon>
        <taxon>Gunneridae</taxon>
        <taxon>Pentapetalae</taxon>
        <taxon>asterids</taxon>
        <taxon>lamiids</taxon>
        <taxon>Solanales</taxon>
        <taxon>Solanaceae</taxon>
        <taxon>Solanoideae</taxon>
        <taxon>Capsiceae</taxon>
        <taxon>Capsicum</taxon>
    </lineage>
</organism>
<keyword evidence="2" id="KW-0645">Protease</keyword>
<dbReference type="AlphaFoldDB" id="A0A2G2Z883"/>
<comment type="similarity">
    <text evidence="1">Belongs to the peptidase C48 family.</text>
</comment>
<dbReference type="GO" id="GO:0008234">
    <property type="term" value="F:cysteine-type peptidase activity"/>
    <property type="evidence" value="ECO:0007669"/>
    <property type="project" value="InterPro"/>
</dbReference>
<dbReference type="EMBL" id="AYRZ02000006">
    <property type="protein sequence ID" value="PHT78111.1"/>
    <property type="molecule type" value="Genomic_DNA"/>
</dbReference>
<dbReference type="InterPro" id="IPR038765">
    <property type="entry name" value="Papain-like_cys_pep_sf"/>
</dbReference>
<keyword evidence="7" id="KW-1185">Reference proteome</keyword>
<dbReference type="PROSITE" id="PS50600">
    <property type="entry name" value="ULP_PROTEASE"/>
    <property type="match status" value="1"/>
</dbReference>
<evidence type="ECO:0000256" key="3">
    <source>
        <dbReference type="ARBA" id="ARBA00022801"/>
    </source>
</evidence>
<dbReference type="Gene3D" id="3.40.395.10">
    <property type="entry name" value="Adenoviral Proteinase, Chain A"/>
    <property type="match status" value="1"/>
</dbReference>